<dbReference type="SUPFAM" id="SSF53335">
    <property type="entry name" value="S-adenosyl-L-methionine-dependent methyltransferases"/>
    <property type="match status" value="1"/>
</dbReference>
<dbReference type="GO" id="GO:0016435">
    <property type="term" value="F:rRNA (guanine) methyltransferase activity"/>
    <property type="evidence" value="ECO:0007669"/>
    <property type="project" value="InterPro"/>
</dbReference>
<dbReference type="PANTHER" id="PTHR12734">
    <property type="entry name" value="METHYLTRANSFERASE-RELATED"/>
    <property type="match status" value="1"/>
</dbReference>
<dbReference type="OrthoDB" id="2877at2759"/>
<dbReference type="Proteomes" id="UP000030693">
    <property type="component" value="Unassembled WGS sequence"/>
</dbReference>
<evidence type="ECO:0000256" key="5">
    <source>
        <dbReference type="ARBA" id="ARBA00022603"/>
    </source>
</evidence>
<dbReference type="GeneID" id="20527355"/>
<keyword evidence="4" id="KW-0963">Cytoplasm</keyword>
<keyword evidence="8" id="KW-0539">Nucleus</keyword>
<evidence type="ECO:0000256" key="1">
    <source>
        <dbReference type="ARBA" id="ARBA00004123"/>
    </source>
</evidence>
<evidence type="ECO:0000256" key="2">
    <source>
        <dbReference type="ARBA" id="ARBA00004496"/>
    </source>
</evidence>
<reference evidence="11" key="1">
    <citation type="submission" date="2013-04" db="EMBL/GenBank/DDBJ databases">
        <title>The Genome Sequence of Fonticula alba ATCC 38817.</title>
        <authorList>
            <consortium name="The Broad Institute Genomics Platform"/>
            <person name="Russ C."/>
            <person name="Cuomo C."/>
            <person name="Burger G."/>
            <person name="Gray M.W."/>
            <person name="Holland P.W.H."/>
            <person name="King N."/>
            <person name="Lang F.B.F."/>
            <person name="Roger A.J."/>
            <person name="Ruiz-Trillo I."/>
            <person name="Brown M."/>
            <person name="Walker B."/>
            <person name="Young S."/>
            <person name="Zeng Q."/>
            <person name="Gargeya S."/>
            <person name="Fitzgerald M."/>
            <person name="Haas B."/>
            <person name="Abouelleil A."/>
            <person name="Allen A.W."/>
            <person name="Alvarado L."/>
            <person name="Arachchi H.M."/>
            <person name="Berlin A.M."/>
            <person name="Chapman S.B."/>
            <person name="Gainer-Dewar J."/>
            <person name="Goldberg J."/>
            <person name="Griggs A."/>
            <person name="Gujja S."/>
            <person name="Hansen M."/>
            <person name="Howarth C."/>
            <person name="Imamovic A."/>
            <person name="Ireland A."/>
            <person name="Larimer J."/>
            <person name="McCowan C."/>
            <person name="Murphy C."/>
            <person name="Pearson M."/>
            <person name="Poon T.W."/>
            <person name="Priest M."/>
            <person name="Roberts A."/>
            <person name="Saif S."/>
            <person name="Shea T."/>
            <person name="Sisk P."/>
            <person name="Sykes S."/>
            <person name="Wortman J."/>
            <person name="Nusbaum C."/>
            <person name="Birren B."/>
        </authorList>
    </citation>
    <scope>NUCLEOTIDE SEQUENCE [LARGE SCALE GENOMIC DNA]</scope>
    <source>
        <strain evidence="11">ATCC 38817</strain>
    </source>
</reference>
<evidence type="ECO:0000256" key="6">
    <source>
        <dbReference type="ARBA" id="ARBA00022679"/>
    </source>
</evidence>
<evidence type="ECO:0000259" key="9">
    <source>
        <dbReference type="Pfam" id="PF08241"/>
    </source>
</evidence>
<dbReference type="Gene3D" id="3.40.50.150">
    <property type="entry name" value="Vaccinia Virus protein VP39"/>
    <property type="match status" value="1"/>
</dbReference>
<protein>
    <submittedName>
        <fullName evidence="11">Methyltransferase</fullName>
    </submittedName>
</protein>
<sequence>MSRPEFIAPPEVFYNNVEARKYTFNSRMLNIQTEMTERALELLNLPEDQVSLILDVGCGSGLSGETVADAGHIWVGFDISKDMLEVAQDRDTDGDLALADAGQGAFYRPGVFDGVISISAIQWLCNADKKHHRPERRMQRFFTTLYTSLKRGARAVLQFYPSDATQVERLTAAAMKAGFTGGVVVDYPNSSKRKKFYMCLFAGTADAQVPAGLRDDGTPQTVDAGDITFRRGAHRRIRSSDRPTKGSREWIMAKKELYRRRGVEVVNDSKYSGRRRRRL</sequence>
<keyword evidence="6 11" id="KW-0808">Transferase</keyword>
<dbReference type="Pfam" id="PF12589">
    <property type="entry name" value="WBS_methylT"/>
    <property type="match status" value="1"/>
</dbReference>
<keyword evidence="7" id="KW-0949">S-adenosyl-L-methionine</keyword>
<keyword evidence="12" id="KW-1185">Reference proteome</keyword>
<dbReference type="Pfam" id="PF08241">
    <property type="entry name" value="Methyltransf_11"/>
    <property type="match status" value="1"/>
</dbReference>
<dbReference type="PANTHER" id="PTHR12734:SF0">
    <property type="entry name" value="18S RRNA (GUANINE-N(7))-METHYLTRANSFERASE-RELATED"/>
    <property type="match status" value="1"/>
</dbReference>
<gene>
    <name evidence="11" type="ORF">H696_02630</name>
</gene>
<dbReference type="InterPro" id="IPR029063">
    <property type="entry name" value="SAM-dependent_MTases_sf"/>
</dbReference>
<dbReference type="InterPro" id="IPR039769">
    <property type="entry name" value="Bud23-like"/>
</dbReference>
<dbReference type="EMBL" id="KB932204">
    <property type="protein sequence ID" value="KCV70301.1"/>
    <property type="molecule type" value="Genomic_DNA"/>
</dbReference>
<evidence type="ECO:0000256" key="4">
    <source>
        <dbReference type="ARBA" id="ARBA00022490"/>
    </source>
</evidence>
<dbReference type="STRING" id="691883.A0A058Z854"/>
<comment type="subcellular location">
    <subcellularLocation>
        <location evidence="2">Cytoplasm</location>
    </subcellularLocation>
    <subcellularLocation>
        <location evidence="1">Nucleus</location>
    </subcellularLocation>
</comment>
<evidence type="ECO:0000256" key="7">
    <source>
        <dbReference type="ARBA" id="ARBA00022691"/>
    </source>
</evidence>
<organism evidence="11">
    <name type="scientific">Fonticula alba</name>
    <name type="common">Slime mold</name>
    <dbReference type="NCBI Taxonomy" id="691883"/>
    <lineage>
        <taxon>Eukaryota</taxon>
        <taxon>Rotosphaerida</taxon>
        <taxon>Fonticulaceae</taxon>
        <taxon>Fonticula</taxon>
    </lineage>
</organism>
<dbReference type="RefSeq" id="XP_009494817.1">
    <property type="nucleotide sequence ID" value="XM_009496542.1"/>
</dbReference>
<proteinExistence type="inferred from homology"/>
<dbReference type="eggNOG" id="KOG1541">
    <property type="taxonomic scope" value="Eukaryota"/>
</dbReference>
<dbReference type="OMA" id="WIQEKKE"/>
<evidence type="ECO:0000256" key="3">
    <source>
        <dbReference type="ARBA" id="ARBA00005547"/>
    </source>
</evidence>
<dbReference type="AlphaFoldDB" id="A0A058Z854"/>
<dbReference type="InterPro" id="IPR022238">
    <property type="entry name" value="Bud23_C"/>
</dbReference>
<evidence type="ECO:0000313" key="11">
    <source>
        <dbReference type="EMBL" id="KCV70301.1"/>
    </source>
</evidence>
<dbReference type="InterPro" id="IPR013216">
    <property type="entry name" value="Methyltransf_11"/>
</dbReference>
<accession>A0A058Z854</accession>
<evidence type="ECO:0000313" key="12">
    <source>
        <dbReference type="Proteomes" id="UP000030693"/>
    </source>
</evidence>
<dbReference type="GO" id="GO:0005730">
    <property type="term" value="C:nucleolus"/>
    <property type="evidence" value="ECO:0007669"/>
    <property type="project" value="TreeGrafter"/>
</dbReference>
<dbReference type="GO" id="GO:0005737">
    <property type="term" value="C:cytoplasm"/>
    <property type="evidence" value="ECO:0007669"/>
    <property type="project" value="UniProtKB-SubCell"/>
</dbReference>
<feature type="domain" description="18S rRNA (guanine(1575)-N(7))-methyltransferase Bud23 C-terminal" evidence="10">
    <location>
        <begin position="200"/>
        <end position="277"/>
    </location>
</feature>
<dbReference type="GO" id="GO:0070476">
    <property type="term" value="P:rRNA (guanine-N7)-methylation"/>
    <property type="evidence" value="ECO:0007669"/>
    <property type="project" value="InterPro"/>
</dbReference>
<evidence type="ECO:0000256" key="8">
    <source>
        <dbReference type="ARBA" id="ARBA00023242"/>
    </source>
</evidence>
<dbReference type="FunFam" id="3.40.50.150:FF:000017">
    <property type="entry name" value="probable 18S rRNA (Guanine-N(7))-methyltransferase"/>
    <property type="match status" value="1"/>
</dbReference>
<feature type="domain" description="Methyltransferase type 11" evidence="9">
    <location>
        <begin position="54"/>
        <end position="155"/>
    </location>
</feature>
<keyword evidence="5 11" id="KW-0489">Methyltransferase</keyword>
<evidence type="ECO:0000259" key="10">
    <source>
        <dbReference type="Pfam" id="PF12589"/>
    </source>
</evidence>
<name>A0A058Z854_FONAL</name>
<comment type="similarity">
    <text evidence="3">Belongs to the class I-like SAM-binding methyltransferase superfamily. BUD23/WBSCR22 family.</text>
</comment>
<dbReference type="CDD" id="cd02440">
    <property type="entry name" value="AdoMet_MTases"/>
    <property type="match status" value="1"/>
</dbReference>